<gene>
    <name evidence="2" type="ORF">LTR36_000937</name>
</gene>
<sequence>MSLNIDGTMIDVKVGCEDLGFCVHENLIRSHSGFFEAALSKEWAENVERLVKLPEDRPEVFKAYVQWLYSGRIYSINDGNLRNYSLLARMYALGEKLIDPEFQDRVLDAITASARFRHPGIKRGFPSNKAIGIIYDGTPSTSPARRLIVDLHVRYGGPEWMSADCDKVHPEFTLDLATELMKERRTKGTEGRSYEDLESGTPCSYHHHAKGRLCVGQDN</sequence>
<evidence type="ECO:0000259" key="1">
    <source>
        <dbReference type="PROSITE" id="PS50097"/>
    </source>
</evidence>
<comment type="caution">
    <text evidence="2">The sequence shown here is derived from an EMBL/GenBank/DDBJ whole genome shotgun (WGS) entry which is preliminary data.</text>
</comment>
<proteinExistence type="predicted"/>
<evidence type="ECO:0000313" key="2">
    <source>
        <dbReference type="EMBL" id="KAK4547282.1"/>
    </source>
</evidence>
<dbReference type="InterPro" id="IPR000210">
    <property type="entry name" value="BTB/POZ_dom"/>
</dbReference>
<feature type="domain" description="BTB" evidence="1">
    <location>
        <begin position="10"/>
        <end position="77"/>
    </location>
</feature>
<dbReference type="PROSITE" id="PS50097">
    <property type="entry name" value="BTB"/>
    <property type="match status" value="1"/>
</dbReference>
<dbReference type="PANTHER" id="PTHR47843:SF2">
    <property type="entry name" value="BTB DOMAIN-CONTAINING PROTEIN"/>
    <property type="match status" value="1"/>
</dbReference>
<evidence type="ECO:0000313" key="3">
    <source>
        <dbReference type="Proteomes" id="UP001324427"/>
    </source>
</evidence>
<keyword evidence="3" id="KW-1185">Reference proteome</keyword>
<accession>A0AAV9JPG5</accession>
<dbReference type="CDD" id="cd18186">
    <property type="entry name" value="BTB_POZ_ZBTB_KLHL-like"/>
    <property type="match status" value="1"/>
</dbReference>
<dbReference type="Proteomes" id="UP001324427">
    <property type="component" value="Unassembled WGS sequence"/>
</dbReference>
<name>A0AAV9JPG5_9PEZI</name>
<reference evidence="2 3" key="1">
    <citation type="submission" date="2021-11" db="EMBL/GenBank/DDBJ databases">
        <title>Black yeast isolated from Biological Soil Crust.</title>
        <authorList>
            <person name="Kurbessoian T."/>
        </authorList>
    </citation>
    <scope>NUCLEOTIDE SEQUENCE [LARGE SCALE GENOMIC DNA]</scope>
    <source>
        <strain evidence="2 3">CCFEE 5522</strain>
    </source>
</reference>
<dbReference type="EMBL" id="JAVFHQ010000011">
    <property type="protein sequence ID" value="KAK4547282.1"/>
    <property type="molecule type" value="Genomic_DNA"/>
</dbReference>
<dbReference type="SUPFAM" id="SSF54695">
    <property type="entry name" value="POZ domain"/>
    <property type="match status" value="1"/>
</dbReference>
<dbReference type="InterPro" id="IPR011333">
    <property type="entry name" value="SKP1/BTB/POZ_sf"/>
</dbReference>
<dbReference type="Gene3D" id="3.30.710.10">
    <property type="entry name" value="Potassium Channel Kv1.1, Chain A"/>
    <property type="match status" value="1"/>
</dbReference>
<protein>
    <recommendedName>
        <fullName evidence="1">BTB domain-containing protein</fullName>
    </recommendedName>
</protein>
<dbReference type="PANTHER" id="PTHR47843">
    <property type="entry name" value="BTB DOMAIN-CONTAINING PROTEIN-RELATED"/>
    <property type="match status" value="1"/>
</dbReference>
<organism evidence="2 3">
    <name type="scientific">Oleoguttula mirabilis</name>
    <dbReference type="NCBI Taxonomy" id="1507867"/>
    <lineage>
        <taxon>Eukaryota</taxon>
        <taxon>Fungi</taxon>
        <taxon>Dikarya</taxon>
        <taxon>Ascomycota</taxon>
        <taxon>Pezizomycotina</taxon>
        <taxon>Dothideomycetes</taxon>
        <taxon>Dothideomycetidae</taxon>
        <taxon>Mycosphaerellales</taxon>
        <taxon>Teratosphaeriaceae</taxon>
        <taxon>Oleoguttula</taxon>
    </lineage>
</organism>
<dbReference type="Pfam" id="PF00651">
    <property type="entry name" value="BTB"/>
    <property type="match status" value="1"/>
</dbReference>
<dbReference type="AlphaFoldDB" id="A0AAV9JPG5"/>